<protein>
    <submittedName>
        <fullName evidence="2">Uncharacterized protein</fullName>
    </submittedName>
</protein>
<feature type="region of interest" description="Disordered" evidence="1">
    <location>
        <begin position="88"/>
        <end position="118"/>
    </location>
</feature>
<dbReference type="STRING" id="4537.A0A0E0KI92"/>
<evidence type="ECO:0000313" key="3">
    <source>
        <dbReference type="Proteomes" id="UP000026962"/>
    </source>
</evidence>
<proteinExistence type="predicted"/>
<dbReference type="Proteomes" id="UP000026962">
    <property type="component" value="Chromosome 3"/>
</dbReference>
<organism evidence="2">
    <name type="scientific">Oryza punctata</name>
    <name type="common">Red rice</name>
    <dbReference type="NCBI Taxonomy" id="4537"/>
    <lineage>
        <taxon>Eukaryota</taxon>
        <taxon>Viridiplantae</taxon>
        <taxon>Streptophyta</taxon>
        <taxon>Embryophyta</taxon>
        <taxon>Tracheophyta</taxon>
        <taxon>Spermatophyta</taxon>
        <taxon>Magnoliopsida</taxon>
        <taxon>Liliopsida</taxon>
        <taxon>Poales</taxon>
        <taxon>Poaceae</taxon>
        <taxon>BOP clade</taxon>
        <taxon>Oryzoideae</taxon>
        <taxon>Oryzeae</taxon>
        <taxon>Oryzinae</taxon>
        <taxon>Oryza</taxon>
    </lineage>
</organism>
<accession>A0A0E0KI92</accession>
<dbReference type="AlphaFoldDB" id="A0A0E0KI92"/>
<dbReference type="HOGENOM" id="CLU_085198_1_0_1"/>
<dbReference type="Gramene" id="OPUNC03G29140.1">
    <property type="protein sequence ID" value="OPUNC03G29140.1"/>
    <property type="gene ID" value="OPUNC03G29140"/>
</dbReference>
<dbReference type="PANTHER" id="PTHR33108:SF76">
    <property type="entry name" value="OS06G0199402 PROTEIN"/>
    <property type="match status" value="1"/>
</dbReference>
<sequence>MEECTPQYLGVGGAVVREEYLGWWICGLCGHAQAAGDEIRRVGAGEATTAEALDRHVPFACATLSAPTRAAVDVFVAAVTRLLRRSLTRHRSLQPQPPPQGRKVAAGPDPPATEITID</sequence>
<dbReference type="EnsemblPlants" id="OPUNC03G29140.1">
    <property type="protein sequence ID" value="OPUNC03G29140.1"/>
    <property type="gene ID" value="OPUNC03G29140"/>
</dbReference>
<dbReference type="Pfam" id="PF07911">
    <property type="entry name" value="DUF1677"/>
    <property type="match status" value="1"/>
</dbReference>
<evidence type="ECO:0000313" key="2">
    <source>
        <dbReference type="EnsemblPlants" id="OPUNC03G29140.1"/>
    </source>
</evidence>
<name>A0A0E0KI92_ORYPU</name>
<reference evidence="2" key="2">
    <citation type="submission" date="2018-05" db="EMBL/GenBank/DDBJ databases">
        <title>OpunRS2 (Oryza punctata Reference Sequence Version 2).</title>
        <authorList>
            <person name="Zhang J."/>
            <person name="Kudrna D."/>
            <person name="Lee S."/>
            <person name="Talag J."/>
            <person name="Welchert J."/>
            <person name="Wing R.A."/>
        </authorList>
    </citation>
    <scope>NUCLEOTIDE SEQUENCE [LARGE SCALE GENOMIC DNA]</scope>
</reference>
<dbReference type="InterPro" id="IPR012876">
    <property type="entry name" value="DUF1677_pln"/>
</dbReference>
<evidence type="ECO:0000256" key="1">
    <source>
        <dbReference type="SAM" id="MobiDB-lite"/>
    </source>
</evidence>
<reference evidence="2" key="1">
    <citation type="submission" date="2015-04" db="UniProtKB">
        <authorList>
            <consortium name="EnsemblPlants"/>
        </authorList>
    </citation>
    <scope>IDENTIFICATION</scope>
</reference>
<keyword evidence="3" id="KW-1185">Reference proteome</keyword>
<dbReference type="PANTHER" id="PTHR33108">
    <property type="entry name" value="OS01G0745000 PROTEIN"/>
    <property type="match status" value="1"/>
</dbReference>